<gene>
    <name evidence="1" type="ORF">SARC_10786</name>
</gene>
<dbReference type="RefSeq" id="XP_014150631.1">
    <property type="nucleotide sequence ID" value="XM_014295156.1"/>
</dbReference>
<accession>A0A0L0FIX6</accession>
<dbReference type="AlphaFoldDB" id="A0A0L0FIX6"/>
<sequence length="61" mass="6645">VLPQHSASQELVRQILQVASNSTIGVAGVATYLESFETLYEQAVEDNMQTAQECDGQESDD</sequence>
<name>A0A0L0FIX6_9EUKA</name>
<reference evidence="1 2" key="1">
    <citation type="submission" date="2011-02" db="EMBL/GenBank/DDBJ databases">
        <title>The Genome Sequence of Sphaeroforma arctica JP610.</title>
        <authorList>
            <consortium name="The Broad Institute Genome Sequencing Platform"/>
            <person name="Russ C."/>
            <person name="Cuomo C."/>
            <person name="Young S.K."/>
            <person name="Zeng Q."/>
            <person name="Gargeya S."/>
            <person name="Alvarado L."/>
            <person name="Berlin A."/>
            <person name="Chapman S.B."/>
            <person name="Chen Z."/>
            <person name="Freedman E."/>
            <person name="Gellesch M."/>
            <person name="Goldberg J."/>
            <person name="Griggs A."/>
            <person name="Gujja S."/>
            <person name="Heilman E."/>
            <person name="Heiman D."/>
            <person name="Howarth C."/>
            <person name="Mehta T."/>
            <person name="Neiman D."/>
            <person name="Pearson M."/>
            <person name="Roberts A."/>
            <person name="Saif S."/>
            <person name="Shea T."/>
            <person name="Shenoy N."/>
            <person name="Sisk P."/>
            <person name="Stolte C."/>
            <person name="Sykes S."/>
            <person name="White J."/>
            <person name="Yandava C."/>
            <person name="Burger G."/>
            <person name="Gray M.W."/>
            <person name="Holland P.W.H."/>
            <person name="King N."/>
            <person name="Lang F.B.F."/>
            <person name="Roger A.J."/>
            <person name="Ruiz-Trillo I."/>
            <person name="Haas B."/>
            <person name="Nusbaum C."/>
            <person name="Birren B."/>
        </authorList>
    </citation>
    <scope>NUCLEOTIDE SEQUENCE [LARGE SCALE GENOMIC DNA]</scope>
    <source>
        <strain evidence="1 2">JP610</strain>
    </source>
</reference>
<evidence type="ECO:0000313" key="2">
    <source>
        <dbReference type="Proteomes" id="UP000054560"/>
    </source>
</evidence>
<protein>
    <submittedName>
        <fullName evidence="1">Uncharacterized protein</fullName>
    </submittedName>
</protein>
<dbReference type="EMBL" id="KQ242984">
    <property type="protein sequence ID" value="KNC76729.1"/>
    <property type="molecule type" value="Genomic_DNA"/>
</dbReference>
<organism evidence="1 2">
    <name type="scientific">Sphaeroforma arctica JP610</name>
    <dbReference type="NCBI Taxonomy" id="667725"/>
    <lineage>
        <taxon>Eukaryota</taxon>
        <taxon>Ichthyosporea</taxon>
        <taxon>Ichthyophonida</taxon>
        <taxon>Sphaeroforma</taxon>
    </lineage>
</organism>
<feature type="non-terminal residue" evidence="1">
    <location>
        <position position="1"/>
    </location>
</feature>
<proteinExistence type="predicted"/>
<dbReference type="Proteomes" id="UP000054560">
    <property type="component" value="Unassembled WGS sequence"/>
</dbReference>
<dbReference type="GeneID" id="25911290"/>
<evidence type="ECO:0000313" key="1">
    <source>
        <dbReference type="EMBL" id="KNC76729.1"/>
    </source>
</evidence>
<keyword evidence="2" id="KW-1185">Reference proteome</keyword>